<dbReference type="EMBL" id="MWQN01000001">
    <property type="protein sequence ID" value="OPC79946.1"/>
    <property type="molecule type" value="Genomic_DNA"/>
</dbReference>
<reference evidence="1 2" key="1">
    <citation type="submission" date="2017-03" db="EMBL/GenBank/DDBJ databases">
        <title>Draft genome sequence of Streptomyces scabrisporus NF3, endophyte isolated from Amphipterygium adstringens.</title>
        <authorList>
            <person name="Vazquez M."/>
            <person name="Ceapa C.D."/>
            <person name="Rodriguez Luna D."/>
            <person name="Sanchez Esquivel S."/>
        </authorList>
    </citation>
    <scope>NUCLEOTIDE SEQUENCE [LARGE SCALE GENOMIC DNA]</scope>
    <source>
        <strain evidence="1 2">NF3</strain>
    </source>
</reference>
<dbReference type="AlphaFoldDB" id="A0A1T3NT27"/>
<evidence type="ECO:0000313" key="1">
    <source>
        <dbReference type="EMBL" id="OPC79946.1"/>
    </source>
</evidence>
<name>A0A1T3NT27_9ACTN</name>
<evidence type="ECO:0000313" key="2">
    <source>
        <dbReference type="Proteomes" id="UP000190037"/>
    </source>
</evidence>
<keyword evidence="2" id="KW-1185">Reference proteome</keyword>
<organism evidence="1 2">
    <name type="scientific">Embleya scabrispora</name>
    <dbReference type="NCBI Taxonomy" id="159449"/>
    <lineage>
        <taxon>Bacteria</taxon>
        <taxon>Bacillati</taxon>
        <taxon>Actinomycetota</taxon>
        <taxon>Actinomycetes</taxon>
        <taxon>Kitasatosporales</taxon>
        <taxon>Streptomycetaceae</taxon>
        <taxon>Embleya</taxon>
    </lineage>
</organism>
<dbReference type="Proteomes" id="UP000190037">
    <property type="component" value="Unassembled WGS sequence"/>
</dbReference>
<dbReference type="STRING" id="159449.B4N89_02390"/>
<sequence length="128" mass="14126">MDLRVLGRSYEAIADELGYYDASGAKKAVDRALVRRAAEQQDDRAMLRQRELDLIDHCIRGLAAGIHSGVPRAIEVALKASERRARLLGLDEPVRADVRVTDELTAQVMQLADELAEQADQAAAERDT</sequence>
<protein>
    <submittedName>
        <fullName evidence="1">Uncharacterized protein</fullName>
    </submittedName>
</protein>
<accession>A0A1T3NT27</accession>
<comment type="caution">
    <text evidence="1">The sequence shown here is derived from an EMBL/GenBank/DDBJ whole genome shotgun (WGS) entry which is preliminary data.</text>
</comment>
<gene>
    <name evidence="1" type="ORF">B4N89_02390</name>
</gene>
<proteinExistence type="predicted"/>